<protein>
    <submittedName>
        <fullName evidence="3">Transcription elongation factor B polypeptide 2</fullName>
    </submittedName>
</protein>
<keyword evidence="2" id="KW-1185">Reference proteome</keyword>
<dbReference type="GO" id="GO:0006368">
    <property type="term" value="P:transcription elongation by RNA polymerase II"/>
    <property type="evidence" value="ECO:0007669"/>
    <property type="project" value="InterPro"/>
</dbReference>
<dbReference type="PANTHER" id="PTHR13248">
    <property type="entry name" value="TRANSCRIPTION ELONGATION FACTOR B POLYPEPTIDE 2"/>
    <property type="match status" value="1"/>
</dbReference>
<accession>A0A0N4ZV86</accession>
<dbReference type="Proteomes" id="UP000038045">
    <property type="component" value="Unplaced"/>
</dbReference>
<dbReference type="GO" id="GO:0070449">
    <property type="term" value="C:elongin complex"/>
    <property type="evidence" value="ECO:0007669"/>
    <property type="project" value="InterPro"/>
</dbReference>
<proteinExistence type="predicted"/>
<reference evidence="3" key="1">
    <citation type="submission" date="2017-02" db="UniProtKB">
        <authorList>
            <consortium name="WormBaseParasite"/>
        </authorList>
    </citation>
    <scope>IDENTIFICATION</scope>
</reference>
<dbReference type="WBParaSite" id="PTRK_0001249400.1">
    <property type="protein sequence ID" value="PTRK_0001249400.1"/>
    <property type="gene ID" value="PTRK_0001249400"/>
</dbReference>
<name>A0A0N4ZV86_PARTI</name>
<dbReference type="SUPFAM" id="SSF54236">
    <property type="entry name" value="Ubiquitin-like"/>
    <property type="match status" value="1"/>
</dbReference>
<dbReference type="PANTHER" id="PTHR13248:SF4">
    <property type="entry name" value="ELONGIN B"/>
    <property type="match status" value="1"/>
</dbReference>
<evidence type="ECO:0000256" key="1">
    <source>
        <dbReference type="SAM" id="MobiDB-lite"/>
    </source>
</evidence>
<organism evidence="2 3">
    <name type="scientific">Parastrongyloides trichosuri</name>
    <name type="common">Possum-specific nematode worm</name>
    <dbReference type="NCBI Taxonomy" id="131310"/>
    <lineage>
        <taxon>Eukaryota</taxon>
        <taxon>Metazoa</taxon>
        <taxon>Ecdysozoa</taxon>
        <taxon>Nematoda</taxon>
        <taxon>Chromadorea</taxon>
        <taxon>Rhabditida</taxon>
        <taxon>Tylenchina</taxon>
        <taxon>Panagrolaimomorpha</taxon>
        <taxon>Strongyloidoidea</taxon>
        <taxon>Strongyloididae</taxon>
        <taxon>Parastrongyloides</taxon>
    </lineage>
</organism>
<evidence type="ECO:0000313" key="2">
    <source>
        <dbReference type="Proteomes" id="UP000038045"/>
    </source>
</evidence>
<dbReference type="InterPro" id="IPR039049">
    <property type="entry name" value="ELOB"/>
</dbReference>
<dbReference type="InterPro" id="IPR029071">
    <property type="entry name" value="Ubiquitin-like_domsf"/>
</dbReference>
<dbReference type="Gene3D" id="3.10.20.90">
    <property type="entry name" value="Phosphatidylinositol 3-kinase Catalytic Subunit, Chain A, domain 1"/>
    <property type="match status" value="1"/>
</dbReference>
<feature type="region of interest" description="Disordered" evidence="1">
    <location>
        <begin position="97"/>
        <end position="119"/>
    </location>
</feature>
<dbReference type="AlphaFoldDB" id="A0A0N4ZV86"/>
<evidence type="ECO:0000313" key="3">
    <source>
        <dbReference type="WBParaSite" id="PTRK_0001249400.1"/>
    </source>
</evidence>
<sequence length="119" mass="13371">MSANNDLYFEALHGNSHYLLILKESQTVHEMKDLLEPLAELSKDDMSLFKRSQPDGEWVKLNETSILSDNGFDIQKASPQAPAQILIKLKSEGDNINIEPVSIPPPLPEAMQNPREEES</sequence>
<dbReference type="GO" id="GO:0030891">
    <property type="term" value="C:VCB complex"/>
    <property type="evidence" value="ECO:0007669"/>
    <property type="project" value="InterPro"/>
</dbReference>
<dbReference type="STRING" id="131310.A0A0N4ZV86"/>